<dbReference type="RefSeq" id="WP_112160369.1">
    <property type="nucleotide sequence ID" value="NZ_QKRX01000016.1"/>
</dbReference>
<dbReference type="GO" id="GO:0005737">
    <property type="term" value="C:cytoplasm"/>
    <property type="evidence" value="ECO:0007669"/>
    <property type="project" value="UniProtKB-SubCell"/>
</dbReference>
<keyword evidence="10" id="KW-0963">Cytoplasm</keyword>
<dbReference type="PROSITE" id="PS51273">
    <property type="entry name" value="GATASE_TYPE_1"/>
    <property type="match status" value="1"/>
</dbReference>
<comment type="caution">
    <text evidence="13">The sequence shown here is derived from an EMBL/GenBank/DDBJ whole genome shotgun (WGS) entry which is preliminary data.</text>
</comment>
<evidence type="ECO:0000256" key="8">
    <source>
        <dbReference type="ARBA" id="ARBA00047838"/>
    </source>
</evidence>
<dbReference type="NCBIfam" id="TIGR01855">
    <property type="entry name" value="IMP_synth_hisH"/>
    <property type="match status" value="1"/>
</dbReference>
<comment type="pathway">
    <text evidence="1 10">Amino-acid biosynthesis; L-histidine biosynthesis; L-histidine from 5-phospho-alpha-D-ribose 1-diphosphate: step 5/9.</text>
</comment>
<keyword evidence="5 10" id="KW-0315">Glutamine amidotransferase</keyword>
<keyword evidence="4 10" id="KW-0378">Hydrolase</keyword>
<evidence type="ECO:0000256" key="9">
    <source>
        <dbReference type="ARBA" id="ARBA00049534"/>
    </source>
</evidence>
<dbReference type="InterPro" id="IPR017926">
    <property type="entry name" value="GATASE"/>
</dbReference>
<dbReference type="GO" id="GO:0000107">
    <property type="term" value="F:imidazoleglycerol-phosphate synthase activity"/>
    <property type="evidence" value="ECO:0007669"/>
    <property type="project" value="UniProtKB-UniRule"/>
</dbReference>
<keyword evidence="6 10" id="KW-0368">Histidine biosynthesis</keyword>
<dbReference type="InterPro" id="IPR029062">
    <property type="entry name" value="Class_I_gatase-like"/>
</dbReference>
<dbReference type="OrthoDB" id="9807137at2"/>
<comment type="subcellular location">
    <subcellularLocation>
        <location evidence="10">Cytoplasm</location>
    </subcellularLocation>
</comment>
<sequence length="206" mass="22707">MIRIVDYGVGNIQAFMTLFKRSGIQAERAITPEDLKDATRLVIPGVGHFDHAMQRLNDSGMRAALDALVLEQKVPVVGVCVGMQMLAEGSDEGQLPGLGWIPGRVRAFADHPQSAALPMPHMGWNTLEPQPNSLLFSRGFDAAPQFYFLHSYYFDAADKKNVAARAQYGLDFDAVVSQGHIHGVQCHPEKSHHWGVQLLKNFAELS</sequence>
<evidence type="ECO:0000256" key="7">
    <source>
        <dbReference type="ARBA" id="ARBA00023239"/>
    </source>
</evidence>
<feature type="domain" description="Glutamine amidotransferase" evidence="12">
    <location>
        <begin position="31"/>
        <end position="202"/>
    </location>
</feature>
<accession>A0A364NIV8</accession>
<evidence type="ECO:0000256" key="3">
    <source>
        <dbReference type="ARBA" id="ARBA00022605"/>
    </source>
</evidence>
<dbReference type="EC" id="3.5.1.2" evidence="10"/>
<evidence type="ECO:0000256" key="5">
    <source>
        <dbReference type="ARBA" id="ARBA00022962"/>
    </source>
</evidence>
<comment type="catalytic activity">
    <reaction evidence="8 10">
        <text>5-[(5-phospho-1-deoxy-D-ribulos-1-ylimino)methylamino]-1-(5-phospho-beta-D-ribosyl)imidazole-4-carboxamide + L-glutamine = D-erythro-1-(imidazol-4-yl)glycerol 3-phosphate + 5-amino-1-(5-phospho-beta-D-ribosyl)imidazole-4-carboxamide + L-glutamate + H(+)</text>
        <dbReference type="Rhea" id="RHEA:24793"/>
        <dbReference type="ChEBI" id="CHEBI:15378"/>
        <dbReference type="ChEBI" id="CHEBI:29985"/>
        <dbReference type="ChEBI" id="CHEBI:58278"/>
        <dbReference type="ChEBI" id="CHEBI:58359"/>
        <dbReference type="ChEBI" id="CHEBI:58475"/>
        <dbReference type="ChEBI" id="CHEBI:58525"/>
        <dbReference type="EC" id="4.3.2.10"/>
    </reaction>
</comment>
<evidence type="ECO:0000256" key="1">
    <source>
        <dbReference type="ARBA" id="ARBA00005091"/>
    </source>
</evidence>
<evidence type="ECO:0000313" key="13">
    <source>
        <dbReference type="EMBL" id="RAU16825.1"/>
    </source>
</evidence>
<dbReference type="GO" id="GO:0000105">
    <property type="term" value="P:L-histidine biosynthetic process"/>
    <property type="evidence" value="ECO:0007669"/>
    <property type="project" value="UniProtKB-UniRule"/>
</dbReference>
<keyword evidence="7 10" id="KW-0456">Lyase</keyword>
<evidence type="ECO:0000259" key="12">
    <source>
        <dbReference type="Pfam" id="PF00117"/>
    </source>
</evidence>
<dbReference type="EMBL" id="QKRX01000016">
    <property type="protein sequence ID" value="RAU16825.1"/>
    <property type="molecule type" value="Genomic_DNA"/>
</dbReference>
<feature type="active site" evidence="10 11">
    <location>
        <position position="189"/>
    </location>
</feature>
<protein>
    <recommendedName>
        <fullName evidence="10">Imidazole glycerol phosphate synthase subunit HisH</fullName>
        <ecNumber evidence="10">4.3.2.10</ecNumber>
    </recommendedName>
    <alternativeName>
        <fullName evidence="10">IGP synthase glutaminase subunit</fullName>
        <ecNumber evidence="10">3.5.1.2</ecNumber>
    </alternativeName>
    <alternativeName>
        <fullName evidence="10">IGP synthase subunit HisH</fullName>
    </alternativeName>
    <alternativeName>
        <fullName evidence="10">ImGP synthase subunit HisH</fullName>
        <shortName evidence="10">IGPS subunit HisH</shortName>
    </alternativeName>
</protein>
<evidence type="ECO:0000256" key="10">
    <source>
        <dbReference type="HAMAP-Rule" id="MF_00278"/>
    </source>
</evidence>
<dbReference type="SUPFAM" id="SSF52317">
    <property type="entry name" value="Class I glutamine amidotransferase-like"/>
    <property type="match status" value="1"/>
</dbReference>
<dbReference type="GO" id="GO:0004359">
    <property type="term" value="F:glutaminase activity"/>
    <property type="evidence" value="ECO:0007669"/>
    <property type="project" value="UniProtKB-EC"/>
</dbReference>
<dbReference type="PANTHER" id="PTHR42701">
    <property type="entry name" value="IMIDAZOLE GLYCEROL PHOSPHATE SYNTHASE SUBUNIT HISH"/>
    <property type="match status" value="1"/>
</dbReference>
<dbReference type="Gene3D" id="3.40.50.880">
    <property type="match status" value="1"/>
</dbReference>
<dbReference type="EC" id="4.3.2.10" evidence="10"/>
<evidence type="ECO:0000256" key="11">
    <source>
        <dbReference type="PIRSR" id="PIRSR000495-1"/>
    </source>
</evidence>
<name>A0A364NIV8_9GAMM</name>
<dbReference type="Proteomes" id="UP000250744">
    <property type="component" value="Unassembled WGS sequence"/>
</dbReference>
<dbReference type="CDD" id="cd01748">
    <property type="entry name" value="GATase1_IGP_Synthase"/>
    <property type="match status" value="1"/>
</dbReference>
<comment type="function">
    <text evidence="10">IGPS catalyzes the conversion of PRFAR and glutamine to IGP, AICAR and glutamate. The HisH subunit catalyzes the hydrolysis of glutamine to glutamate and ammonia as part of the synthesis of IGP and AICAR. The resulting ammonia molecule is channeled to the active site of HisF.</text>
</comment>
<dbReference type="UniPathway" id="UPA00031">
    <property type="reaction ID" value="UER00010"/>
</dbReference>
<gene>
    <name evidence="10 13" type="primary">hisH</name>
    <name evidence="13" type="ORF">DN062_16350</name>
</gene>
<feature type="active site" evidence="10 11">
    <location>
        <position position="187"/>
    </location>
</feature>
<organism evidence="13 14">
    <name type="scientific">Nitrincola tibetensis</name>
    <dbReference type="NCBI Taxonomy" id="2219697"/>
    <lineage>
        <taxon>Bacteria</taxon>
        <taxon>Pseudomonadati</taxon>
        <taxon>Pseudomonadota</taxon>
        <taxon>Gammaproteobacteria</taxon>
        <taxon>Oceanospirillales</taxon>
        <taxon>Oceanospirillaceae</taxon>
        <taxon>Nitrincola</taxon>
    </lineage>
</organism>
<dbReference type="Pfam" id="PF00117">
    <property type="entry name" value="GATase"/>
    <property type="match status" value="1"/>
</dbReference>
<keyword evidence="3 10" id="KW-0028">Amino-acid biosynthesis</keyword>
<dbReference type="HAMAP" id="MF_00278">
    <property type="entry name" value="HisH"/>
    <property type="match status" value="1"/>
</dbReference>
<evidence type="ECO:0000256" key="4">
    <source>
        <dbReference type="ARBA" id="ARBA00022801"/>
    </source>
</evidence>
<evidence type="ECO:0000256" key="6">
    <source>
        <dbReference type="ARBA" id="ARBA00023102"/>
    </source>
</evidence>
<proteinExistence type="inferred from homology"/>
<dbReference type="AlphaFoldDB" id="A0A364NIV8"/>
<comment type="subunit">
    <text evidence="2 10">Heterodimer of HisH and HisF.</text>
</comment>
<dbReference type="PIRSF" id="PIRSF000495">
    <property type="entry name" value="Amidotransf_hisH"/>
    <property type="match status" value="1"/>
</dbReference>
<reference evidence="13 14" key="1">
    <citation type="submission" date="2018-06" db="EMBL/GenBank/DDBJ databases">
        <title>Nitrincola tibetense sp. nov., isolated from Lake XuguoCo on Tibetan Plateau.</title>
        <authorList>
            <person name="Xing P."/>
        </authorList>
    </citation>
    <scope>NUCLEOTIDE SEQUENCE [LARGE SCALE GENOMIC DNA]</scope>
    <source>
        <strain evidence="14">xg18</strain>
    </source>
</reference>
<dbReference type="GO" id="GO:0016829">
    <property type="term" value="F:lyase activity"/>
    <property type="evidence" value="ECO:0007669"/>
    <property type="project" value="UniProtKB-KW"/>
</dbReference>
<dbReference type="InterPro" id="IPR010139">
    <property type="entry name" value="Imidazole-glycPsynth_HisH"/>
</dbReference>
<keyword evidence="14" id="KW-1185">Reference proteome</keyword>
<feature type="active site" description="Nucleophile" evidence="10 11">
    <location>
        <position position="80"/>
    </location>
</feature>
<evidence type="ECO:0000256" key="2">
    <source>
        <dbReference type="ARBA" id="ARBA00011152"/>
    </source>
</evidence>
<comment type="catalytic activity">
    <reaction evidence="9 10">
        <text>L-glutamine + H2O = L-glutamate + NH4(+)</text>
        <dbReference type="Rhea" id="RHEA:15889"/>
        <dbReference type="ChEBI" id="CHEBI:15377"/>
        <dbReference type="ChEBI" id="CHEBI:28938"/>
        <dbReference type="ChEBI" id="CHEBI:29985"/>
        <dbReference type="ChEBI" id="CHEBI:58359"/>
        <dbReference type="EC" id="3.5.1.2"/>
    </reaction>
</comment>
<evidence type="ECO:0000313" key="14">
    <source>
        <dbReference type="Proteomes" id="UP000250744"/>
    </source>
</evidence>
<dbReference type="PANTHER" id="PTHR42701:SF1">
    <property type="entry name" value="IMIDAZOLE GLYCEROL PHOSPHATE SYNTHASE SUBUNIT HISH"/>
    <property type="match status" value="1"/>
</dbReference>